<proteinExistence type="predicted"/>
<dbReference type="EMBL" id="RRYP01002462">
    <property type="protein sequence ID" value="TNV84744.1"/>
    <property type="molecule type" value="Genomic_DNA"/>
</dbReference>
<comment type="caution">
    <text evidence="1">The sequence shown here is derived from an EMBL/GenBank/DDBJ whole genome shotgun (WGS) entry which is preliminary data.</text>
</comment>
<dbReference type="Proteomes" id="UP000785679">
    <property type="component" value="Unassembled WGS sequence"/>
</dbReference>
<organism evidence="1 2">
    <name type="scientific">Halteria grandinella</name>
    <dbReference type="NCBI Taxonomy" id="5974"/>
    <lineage>
        <taxon>Eukaryota</taxon>
        <taxon>Sar</taxon>
        <taxon>Alveolata</taxon>
        <taxon>Ciliophora</taxon>
        <taxon>Intramacronucleata</taxon>
        <taxon>Spirotrichea</taxon>
        <taxon>Stichotrichia</taxon>
        <taxon>Sporadotrichida</taxon>
        <taxon>Halteriidae</taxon>
        <taxon>Halteria</taxon>
    </lineage>
</organism>
<evidence type="ECO:0000313" key="2">
    <source>
        <dbReference type="Proteomes" id="UP000785679"/>
    </source>
</evidence>
<sequence>MLEGFYESVTIKGEVKGGEGDLSIVQEVRGLGVDHAKVRWAHRDGAIAMVAIRGERGNLGGLADGAGKFGLPDELEVALALFNELRPADLIGHVVANVLDLT</sequence>
<name>A0A8J8P2T2_HALGN</name>
<reference evidence="1" key="1">
    <citation type="submission" date="2019-06" db="EMBL/GenBank/DDBJ databases">
        <authorList>
            <person name="Zheng W."/>
        </authorList>
    </citation>
    <scope>NUCLEOTIDE SEQUENCE</scope>
    <source>
        <strain evidence="1">QDHG01</strain>
    </source>
</reference>
<dbReference type="AlphaFoldDB" id="A0A8J8P2T2"/>
<evidence type="ECO:0000313" key="1">
    <source>
        <dbReference type="EMBL" id="TNV84744.1"/>
    </source>
</evidence>
<accession>A0A8J8P2T2</accession>
<gene>
    <name evidence="1" type="ORF">FGO68_gene11250</name>
</gene>
<protein>
    <submittedName>
        <fullName evidence="1">Uncharacterized protein</fullName>
    </submittedName>
</protein>
<keyword evidence="2" id="KW-1185">Reference proteome</keyword>